<evidence type="ECO:0000313" key="3">
    <source>
        <dbReference type="Proteomes" id="UP000001593"/>
    </source>
</evidence>
<dbReference type="AlphaFoldDB" id="A7TD01"/>
<keyword evidence="3" id="KW-1185">Reference proteome</keyword>
<evidence type="ECO:0000313" key="2">
    <source>
        <dbReference type="EMBL" id="EDO26057.1"/>
    </source>
</evidence>
<gene>
    <name evidence="2" type="ORF">NEMVEDRAFT_v1g225452</name>
</gene>
<feature type="compositionally biased region" description="Polar residues" evidence="1">
    <location>
        <begin position="61"/>
        <end position="73"/>
    </location>
</feature>
<proteinExistence type="predicted"/>
<dbReference type="Proteomes" id="UP000001593">
    <property type="component" value="Unassembled WGS sequence"/>
</dbReference>
<name>A7TD01_NEMVE</name>
<evidence type="ECO:0000256" key="1">
    <source>
        <dbReference type="SAM" id="MobiDB-lite"/>
    </source>
</evidence>
<feature type="region of interest" description="Disordered" evidence="1">
    <location>
        <begin position="61"/>
        <end position="80"/>
    </location>
</feature>
<reference evidence="2 3" key="1">
    <citation type="journal article" date="2007" name="Science">
        <title>Sea anemone genome reveals ancestral eumetazoan gene repertoire and genomic organization.</title>
        <authorList>
            <person name="Putnam N.H."/>
            <person name="Srivastava M."/>
            <person name="Hellsten U."/>
            <person name="Dirks B."/>
            <person name="Chapman J."/>
            <person name="Salamov A."/>
            <person name="Terry A."/>
            <person name="Shapiro H."/>
            <person name="Lindquist E."/>
            <person name="Kapitonov V.V."/>
            <person name="Jurka J."/>
            <person name="Genikhovich G."/>
            <person name="Grigoriev I.V."/>
            <person name="Lucas S.M."/>
            <person name="Steele R.E."/>
            <person name="Finnerty J.R."/>
            <person name="Technau U."/>
            <person name="Martindale M.Q."/>
            <person name="Rokhsar D.S."/>
        </authorList>
    </citation>
    <scope>NUCLEOTIDE SEQUENCE [LARGE SCALE GENOMIC DNA]</scope>
    <source>
        <strain evidence="3">CH2 X CH6</strain>
    </source>
</reference>
<sequence>MALSGVAAIQSSTPSQNYSITLLSPPVYTPTYSYHPNLDTRGLHTLAELCLRRADYNPALRSTDSASQVTDTAGSGYVSTGVKREHDYSPLESGGEAYVDERDEEKIIDVVGEETKETASGKAKNARLERLDDELEKMLQ</sequence>
<organism evidence="2 3">
    <name type="scientific">Nematostella vectensis</name>
    <name type="common">Starlet sea anemone</name>
    <dbReference type="NCBI Taxonomy" id="45351"/>
    <lineage>
        <taxon>Eukaryota</taxon>
        <taxon>Metazoa</taxon>
        <taxon>Cnidaria</taxon>
        <taxon>Anthozoa</taxon>
        <taxon>Hexacorallia</taxon>
        <taxon>Actiniaria</taxon>
        <taxon>Edwardsiidae</taxon>
        <taxon>Nematostella</taxon>
    </lineage>
</organism>
<dbReference type="HOGENOM" id="CLU_1837483_0_0_1"/>
<accession>A7TD01</accession>
<protein>
    <submittedName>
        <fullName evidence="2">Uncharacterized protein</fullName>
    </submittedName>
</protein>
<dbReference type="InParanoid" id="A7TD01"/>
<dbReference type="EMBL" id="DS477022">
    <property type="protein sequence ID" value="EDO26057.1"/>
    <property type="molecule type" value="Genomic_DNA"/>
</dbReference>